<dbReference type="PANTHER" id="PTHR46682">
    <property type="entry name" value="ADHESION G-PROTEIN COUPLED RECEPTOR V1"/>
    <property type="match status" value="1"/>
</dbReference>
<protein>
    <submittedName>
        <fullName evidence="11">Calx-beta domain-containing protein</fullName>
    </submittedName>
</protein>
<dbReference type="PANTHER" id="PTHR46682:SF1">
    <property type="entry name" value="ADHESION G-PROTEIN COUPLED RECEPTOR V1"/>
    <property type="match status" value="1"/>
</dbReference>
<feature type="compositionally biased region" description="Polar residues" evidence="9">
    <location>
        <begin position="2516"/>
        <end position="2540"/>
    </location>
</feature>
<feature type="domain" description="Calx-beta" evidence="10">
    <location>
        <begin position="1709"/>
        <end position="1807"/>
    </location>
</feature>
<dbReference type="Pfam" id="PF03160">
    <property type="entry name" value="Calx-beta"/>
    <property type="match status" value="7"/>
</dbReference>
<keyword evidence="3" id="KW-0963">Cytoplasm</keyword>
<dbReference type="InterPro" id="IPR003644">
    <property type="entry name" value="Calx_beta"/>
</dbReference>
<evidence type="ECO:0000256" key="5">
    <source>
        <dbReference type="ARBA" id="ARBA00022737"/>
    </source>
</evidence>
<feature type="domain" description="Calx-beta" evidence="10">
    <location>
        <begin position="2281"/>
        <end position="2379"/>
    </location>
</feature>
<evidence type="ECO:0000259" key="10">
    <source>
        <dbReference type="SMART" id="SM00237"/>
    </source>
</evidence>
<dbReference type="Gene3D" id="2.60.40.2030">
    <property type="match status" value="7"/>
</dbReference>
<dbReference type="InterPro" id="IPR013783">
    <property type="entry name" value="Ig-like_fold"/>
</dbReference>
<reference evidence="12" key="1">
    <citation type="submission" date="2016-10" db="EMBL/GenBank/DDBJ databases">
        <authorList>
            <person name="Varghese N."/>
            <person name="Submissions S."/>
        </authorList>
    </citation>
    <scope>NUCLEOTIDE SEQUENCE [LARGE SCALE GENOMIC DNA]</scope>
    <source>
        <strain evidence="12">CGMCC 1.12402</strain>
    </source>
</reference>
<dbReference type="PROSITE" id="PS50194">
    <property type="entry name" value="FILAMIN_REPEAT"/>
    <property type="match status" value="3"/>
</dbReference>
<evidence type="ECO:0000256" key="7">
    <source>
        <dbReference type="ARBA" id="ARBA00023069"/>
    </source>
</evidence>
<dbReference type="InterPro" id="IPR044016">
    <property type="entry name" value="Big_13"/>
</dbReference>
<dbReference type="InterPro" id="IPR044048">
    <property type="entry name" value="Big_12"/>
</dbReference>
<dbReference type="RefSeq" id="WP_139177732.1">
    <property type="nucleotide sequence ID" value="NZ_FOIR01000007.1"/>
</dbReference>
<dbReference type="InterPro" id="IPR032812">
    <property type="entry name" value="SbsA_Ig"/>
</dbReference>
<dbReference type="Proteomes" id="UP000199437">
    <property type="component" value="Unassembled WGS sequence"/>
</dbReference>
<dbReference type="GeneID" id="99988752"/>
<dbReference type="Pfam" id="PF19078">
    <property type="entry name" value="Big_12"/>
    <property type="match status" value="1"/>
</dbReference>
<dbReference type="InterPro" id="IPR053879">
    <property type="entry name" value="HYDIN_VesB_CFA65-like_Ig"/>
</dbReference>
<proteinExistence type="predicted"/>
<feature type="region of interest" description="Disordered" evidence="9">
    <location>
        <begin position="2515"/>
        <end position="2540"/>
    </location>
</feature>
<gene>
    <name evidence="11" type="ORF">SAMN05216290_4091</name>
</gene>
<keyword evidence="8" id="KW-0966">Cell projection</keyword>
<evidence type="ECO:0000313" key="12">
    <source>
        <dbReference type="Proteomes" id="UP000199437"/>
    </source>
</evidence>
<dbReference type="SUPFAM" id="SSF141072">
    <property type="entry name" value="CalX-like"/>
    <property type="match status" value="7"/>
</dbReference>
<feature type="domain" description="Calx-beta" evidence="10">
    <location>
        <begin position="1934"/>
        <end position="2032"/>
    </location>
</feature>
<keyword evidence="7" id="KW-0969">Cilium</keyword>
<comment type="subcellular location">
    <subcellularLocation>
        <location evidence="1">Cell projection</location>
        <location evidence="1">Cilium</location>
    </subcellularLocation>
    <subcellularLocation>
        <location evidence="2">Cytoplasm</location>
    </subcellularLocation>
</comment>
<dbReference type="STRING" id="1267423.SAMN05216290_4091"/>
<evidence type="ECO:0000256" key="9">
    <source>
        <dbReference type="SAM" id="MobiDB-lite"/>
    </source>
</evidence>
<dbReference type="Pfam" id="PF19077">
    <property type="entry name" value="Big_13"/>
    <property type="match status" value="3"/>
</dbReference>
<evidence type="ECO:0000256" key="2">
    <source>
        <dbReference type="ARBA" id="ARBA00004496"/>
    </source>
</evidence>
<dbReference type="NCBIfam" id="NF012200">
    <property type="entry name" value="choice_anch_D"/>
    <property type="match status" value="3"/>
</dbReference>
<feature type="domain" description="Calx-beta" evidence="10">
    <location>
        <begin position="2166"/>
        <end position="2263"/>
    </location>
</feature>
<evidence type="ECO:0000313" key="11">
    <source>
        <dbReference type="EMBL" id="SEW44578.1"/>
    </source>
</evidence>
<dbReference type="SMART" id="SM00237">
    <property type="entry name" value="Calx_beta"/>
    <property type="match status" value="6"/>
</dbReference>
<keyword evidence="5" id="KW-0677">Repeat</keyword>
<dbReference type="InterPro" id="IPR038081">
    <property type="entry name" value="CalX-like_sf"/>
</dbReference>
<dbReference type="Pfam" id="PF22544">
    <property type="entry name" value="HYDIN_VesB_CFA65-like_Ig"/>
    <property type="match status" value="1"/>
</dbReference>
<evidence type="ECO:0000256" key="1">
    <source>
        <dbReference type="ARBA" id="ARBA00004138"/>
    </source>
</evidence>
<dbReference type="InterPro" id="IPR017868">
    <property type="entry name" value="Filamin/ABP280_repeat-like"/>
</dbReference>
<evidence type="ECO:0000256" key="4">
    <source>
        <dbReference type="ARBA" id="ARBA00022729"/>
    </source>
</evidence>
<keyword evidence="4" id="KW-0732">Signal</keyword>
<organism evidence="11 12">
    <name type="scientific">Roseivirga pacifica</name>
    <dbReference type="NCBI Taxonomy" id="1267423"/>
    <lineage>
        <taxon>Bacteria</taxon>
        <taxon>Pseudomonadati</taxon>
        <taxon>Bacteroidota</taxon>
        <taxon>Cytophagia</taxon>
        <taxon>Cytophagales</taxon>
        <taxon>Roseivirgaceae</taxon>
        <taxon>Roseivirga</taxon>
    </lineage>
</organism>
<accession>A0A1I0RTE6</accession>
<dbReference type="NCBIfam" id="NF033510">
    <property type="entry name" value="Ca_tandemer"/>
    <property type="match status" value="3"/>
</dbReference>
<name>A0A1I0RTE6_9BACT</name>
<dbReference type="Gene3D" id="2.60.40.10">
    <property type="entry name" value="Immunoglobulins"/>
    <property type="match status" value="6"/>
</dbReference>
<feature type="domain" description="Calx-beta" evidence="10">
    <location>
        <begin position="1820"/>
        <end position="1916"/>
    </location>
</feature>
<evidence type="ECO:0000256" key="6">
    <source>
        <dbReference type="ARBA" id="ARBA00022837"/>
    </source>
</evidence>
<dbReference type="GO" id="GO:0004930">
    <property type="term" value="F:G protein-coupled receptor activity"/>
    <property type="evidence" value="ECO:0007669"/>
    <property type="project" value="InterPro"/>
</dbReference>
<sequence>MKHHYYRFIRKPLLAIMLMAMVILGSKAFAHLPLMDKPSDPVKKVGAKDSLTNKAFYAVSNGSAFEINDSFSQVVEVSISGGSVVNSGSTKGYADTFIGETRTIIFAVNSYYSSGSTVEAIRIEGVDKSDFILQDPFNTSSSKGFIWETSWNVNSTNYEFFQVVFKPTALGPREATITLLTHDNDYNSNPRYKIHLTGNGLTPDIKVTGKGEREIIDGTTTTDRDDFTHMREVELRNGTTSKSYSFRIYNTGNADLGYYDPSDPATLIKPKVTIEGADADDFSAASIFTTIAPNAYGSLIITFDPSKLGLHNATVKIETNDPDESPFTFAISGTGVDGEIAVSGNTNVDIANGDFFPSVSDSTDFDQVLIGQTETNEFVVQNVGGGLLTLNNGNSSPISITGPGASDFSVVAQPEFDPPRFSKNTSNTFKLAFTPTGVGYRTATVNIPNDDADESPFTFNIRGQGMAPEINVSGNGSGISNGDTNIDFGNFDKDKFHTSGPNAGSLKIPATRTFTIHNDGNIPLQLGADAITITTPNQEFELQAQPPATIAAGGSQNFTVIFKPKFLGDRTAEISIANNDADESPFTFTVKAHVVDHKPSFDFAEEDIVLSKNAGAQVLTDFFNNATDGDFNTQGITFNLSNDNNALFDAQPAIINFPKIDQNNGDPLDFGLRRIAGDLSFTPKAGVYGKARVSLSITDDGGNTSDTKHVDIYVMPDETISFNEVVVDGGAVGFELYNSSGTSFDLSNMVWVLFDPSDNNTVYDAYSLAPSSIGAKGFFFNGIPSGALANGAMAVYVGNESDFVDGVTVADTIGMIDAFVYGDASSNTLAALLGQDKVYSFNSFGSTNTWSKLPDGRGRYFKQQQTLGTTNDITPPYIIGVERVGESNFRLVFSEAISVHNSWQATDLSVVDCEGNSVPNVTLVADTNPNDEYLDFQFDNDAPGDWQLSFTGSAIKDAVGNSMAAQSTTLYQSAFEFQYAKFLGADGSFSVASQAQTPQAIRFANRGEAMYILDSDDNELYFYTLINNAYDVSQAVAQSGTFTLDLGTATSNAIFNPSDLLLNDVADRIFVLNHDPNNGIVAQLDLTSRYLTNTAVYNNVKLDFSSRGGSGTGMAFNTHGTKLYIIVENPNKMYEYVLSTPYDLSTASFSHELDLSALSFPRTPLFNRTGSRLYIHDLGFNEIMAYDLNTSFDISTAVKQANPVLEIPSTESSGPLGITFNEEGAKLYVVGGNDDKVVSYSLDDSTPPKMVSGVKDSETQLTIEFSENVKATGGVGSDFIVKDGLGNVFTVSNILSSDYQSSVSLEVADLSNAVGDLSVIYVANNNLIQDFACNTPLTDAVGVIVDADVTAPKVVSFERHLPNQQNTNADELTFKITFSEPMKNVDAADFQAFGSFFSVNLTPNSQSITDQGNGVYLVTFTGGDITNFDGVVHVGFSTSLSIEDYGRNHLGDVNPTSGKNEYFNLDNTAPTVTNVTIKEGDGQYRGTQIQDIGGLTVQVTFSEEISVTGVPKLTLETGPNDQSIAYSRTLGNKLTIEFKYNSSIGDINSDLDYASTTSLLVGSGVSIKDLVGNSANLNLPTPGTAGSISANKDVDIDFLPKVGLSFSKETIEESTDANKNTANIEVSLVDGVASTTDVTVNLAYGGTATAGSDYNSNASTSITIPAGSLTALASIPIQAINDTDPEFPESISVEIVNVVNGYEDGTQQDVLELISEDPIRLNIDSPDVFEGNSGTTTLTFTVSGNFPAPDDITMDYAVTGGTADAADFTSVSGTLKLLQGEQSKTIDITVMGDEIVENHETIELTISNASSLGFINVGKGTGTIKNDESVRIKPVAFSESEDGAFVLSVTADKAVDGGFSVDVVTFDFQAIAGADYTALNETINFVGTAGETHTVTVTVNDDDIVERDEAFTVALTNKANYKVRWADVKLENPVRVTIENNDVATISIADVTVNEGDGTATATLTLDNAVSNGFDVFVSSSDVSAKDNSDYTAVQNAKATFVGNAGETQTISFNVTDDNIVESSETFTLILSSVASTSLNNDDFDLTDEATVTIIDNDAATLAINDVTMAENANGATTGFTFSVTLTGTVQEPFTVQYATNLASARENDFTATDGTLSFTGNNGEAQTFDVTVLDDDIVEVDEFFNVLIHNVVAPGRNITISDATAKGTITNDDQAIVTVADIGYSEDGAFVLALTADKAVDGGFTVDVSTKNNTAYAPADYTALVGETVTFAGIAGETQTVTLSIVNDEIVEADETFDVGMHNLTPHIVNSGSISALGTATVTIQNNDVATVSIADVSVSEDGGPITLTATLNKAVDGGLSVDVNTVDGTAVAVADFIAITSQTLNFAGTVGETQTFTVSPTDDGIEESTETLTIAMNNLVAKTVNTSGVDITGVAIITITNDDDNTAPVGYTVTLGGALIGGSEVSTSTFIFAGAEIGTTYNYTVSSDNGGTNVTGTGTIATATDQITLADLSGLNDGTLTLSVTLTDASSNVGTAATDDTVLDTTAPVAPIVTSVSDDTGSSASDGITSDNTPSVNGTAEANATIEIFVDGNSVGTTTADASGDWTLAYTGVTPLTDGTIAVTANATDAAGNTGANSTAVNVTVDTTAPAAATFNGITNDTGASSTDAIINDMSSVTISGTAEANATFDLTFNGVTYSGLSVDGSGNWSMDISNALTEDATETVTITITDAAGNTSAAATYDITLDITAPEAPTVNLDATSDKGTSDSDDLTNYTIGDAMTFSGTAEASASVEVELTYNGTTFTGLPATTDGAGNWSINVGSTIGGILVDGTVNDLTLRAIATDVAGNVGTAGELTIVLDQALDATLTPADNATDVLPNANLVMNFSEDIYKGTGNITIKQSSDNTVLETIDVTSANVVVSGAEVTIDPTSLLLPPSEEFYVTVDAGTFTDDAGNSYVGISNNTAWTFTIIAAPVVTSVSVPAADTYGIGDELEFTVNFTLPVNTSGSLSLPITLGASAKEATVAADASNSNSLTFSYTIAEGDLDTDGITIGSNINLNGGSIVDQFATNAILALNNVASTAAINVDGIRAIPTLSTATGSLTNEALTITVTYDEQVTGLELTDFTIANGTASDLTVVTAGLVWTATVTPSADGAVSVTLPAGTVNDQAGNTSAASANTISTT</sequence>
<evidence type="ECO:0000256" key="8">
    <source>
        <dbReference type="ARBA" id="ARBA00023273"/>
    </source>
</evidence>
<evidence type="ECO:0000256" key="3">
    <source>
        <dbReference type="ARBA" id="ARBA00022490"/>
    </source>
</evidence>
<dbReference type="GO" id="GO:0005737">
    <property type="term" value="C:cytoplasm"/>
    <property type="evidence" value="ECO:0007669"/>
    <property type="project" value="UniProtKB-SubCell"/>
</dbReference>
<feature type="non-terminal residue" evidence="11">
    <location>
        <position position="3146"/>
    </location>
</feature>
<dbReference type="SUPFAM" id="SSF63825">
    <property type="entry name" value="YWTD domain"/>
    <property type="match status" value="1"/>
</dbReference>
<dbReference type="OrthoDB" id="1488158at2"/>
<keyword evidence="6" id="KW-0106">Calcium</keyword>
<dbReference type="InterPro" id="IPR026919">
    <property type="entry name" value="ADGRV1"/>
</dbReference>
<dbReference type="GO" id="GO:0016020">
    <property type="term" value="C:membrane"/>
    <property type="evidence" value="ECO:0007669"/>
    <property type="project" value="InterPro"/>
</dbReference>
<dbReference type="EMBL" id="FOIR01000007">
    <property type="protein sequence ID" value="SEW44578.1"/>
    <property type="molecule type" value="Genomic_DNA"/>
</dbReference>
<dbReference type="Pfam" id="PF13205">
    <property type="entry name" value="Big_5"/>
    <property type="match status" value="1"/>
</dbReference>
<feature type="domain" description="Calx-beta" evidence="10">
    <location>
        <begin position="2050"/>
        <end position="2150"/>
    </location>
</feature>
<keyword evidence="12" id="KW-1185">Reference proteome</keyword>